<dbReference type="Proteomes" id="UP001489719">
    <property type="component" value="Unassembled WGS sequence"/>
</dbReference>
<keyword evidence="2" id="KW-1185">Reference proteome</keyword>
<protein>
    <submittedName>
        <fullName evidence="1">Uncharacterized protein</fullName>
    </submittedName>
</protein>
<reference evidence="2" key="1">
    <citation type="journal article" date="2024" name="Front. Bioeng. Biotechnol.">
        <title>Genome-scale model development and genomic sequencing of the oleaginous clade Lipomyces.</title>
        <authorList>
            <person name="Czajka J.J."/>
            <person name="Han Y."/>
            <person name="Kim J."/>
            <person name="Mondo S.J."/>
            <person name="Hofstad B.A."/>
            <person name="Robles A."/>
            <person name="Haridas S."/>
            <person name="Riley R."/>
            <person name="LaButti K."/>
            <person name="Pangilinan J."/>
            <person name="Andreopoulos W."/>
            <person name="Lipzen A."/>
            <person name="Yan J."/>
            <person name="Wang M."/>
            <person name="Ng V."/>
            <person name="Grigoriev I.V."/>
            <person name="Spatafora J.W."/>
            <person name="Magnuson J.K."/>
            <person name="Baker S.E."/>
            <person name="Pomraning K.R."/>
        </authorList>
    </citation>
    <scope>NUCLEOTIDE SEQUENCE [LARGE SCALE GENOMIC DNA]</scope>
    <source>
        <strain evidence="2">CBS 10300</strain>
    </source>
</reference>
<accession>A0ACC3TJH7</accession>
<sequence>MSYPTPLCAVPRELNSFISILSTPFKRAGLFQIGARATFVSLPSSNTIVVIAPVPYGDDSAAIVGSRDVKFLIAPDFEHHMALKSWKDKYPSAKIIGVEGLRARKASQGVEVDYEIKLGNKVISPSEAGIEDPELNEVFKFVYLPGHQNKELVTYHGPTKTLIEADLLFNLPAIEQYSKSPTNPKSGFTKIFNLLHPESSWHKRLVSGTLKDKAGAKIALNAIQSLDYETIIPCHGDVITTDAKTKFNTLFSTFM</sequence>
<comment type="caution">
    <text evidence="1">The sequence shown here is derived from an EMBL/GenBank/DDBJ whole genome shotgun (WGS) entry which is preliminary data.</text>
</comment>
<evidence type="ECO:0000313" key="1">
    <source>
        <dbReference type="EMBL" id="KAK9321027.1"/>
    </source>
</evidence>
<dbReference type="EMBL" id="MU970109">
    <property type="protein sequence ID" value="KAK9321027.1"/>
    <property type="molecule type" value="Genomic_DNA"/>
</dbReference>
<evidence type="ECO:0000313" key="2">
    <source>
        <dbReference type="Proteomes" id="UP001489719"/>
    </source>
</evidence>
<gene>
    <name evidence="1" type="ORF">V1517DRAFT_327618</name>
</gene>
<proteinExistence type="predicted"/>
<name>A0ACC3TJH7_9ASCO</name>
<organism evidence="1 2">
    <name type="scientific">Lipomyces orientalis</name>
    <dbReference type="NCBI Taxonomy" id="1233043"/>
    <lineage>
        <taxon>Eukaryota</taxon>
        <taxon>Fungi</taxon>
        <taxon>Dikarya</taxon>
        <taxon>Ascomycota</taxon>
        <taxon>Saccharomycotina</taxon>
        <taxon>Lipomycetes</taxon>
        <taxon>Lipomycetales</taxon>
        <taxon>Lipomycetaceae</taxon>
        <taxon>Lipomyces</taxon>
    </lineage>
</organism>